<accession>A0A3P7JC56</accession>
<feature type="transmembrane region" description="Helical" evidence="6">
    <location>
        <begin position="12"/>
        <end position="38"/>
    </location>
</feature>
<evidence type="ECO:0000256" key="3">
    <source>
        <dbReference type="ARBA" id="ARBA00022692"/>
    </source>
</evidence>
<keyword evidence="4 6" id="KW-1133">Transmembrane helix</keyword>
<proteinExistence type="inferred from homology"/>
<keyword evidence="3 6" id="KW-0812">Transmembrane</keyword>
<comment type="similarity">
    <text evidence="2">Belongs to the autoinducer-2 exporter (AI-2E) (TC 2.A.86) family.</text>
</comment>
<evidence type="ECO:0000256" key="1">
    <source>
        <dbReference type="ARBA" id="ARBA00004141"/>
    </source>
</evidence>
<sequence length="127" mass="14714">MERFATTKDQQTAFQFAFYNALLFLLTGLCLCGVFALYKMMYMFLSPMLWAVLVGTVLFPFKKKVTDKVQGWLRRIQNNNQTLVMGLITTPFYCFRDFSDYVYTTAMRHVTFNLGQGKAIILRIATS</sequence>
<keyword evidence="5 6" id="KW-0472">Membrane</keyword>
<feature type="transmembrane region" description="Helical" evidence="6">
    <location>
        <begin position="44"/>
        <end position="61"/>
    </location>
</feature>
<name>A0A3P7JC56_STRVU</name>
<dbReference type="Proteomes" id="UP000270094">
    <property type="component" value="Unassembled WGS sequence"/>
</dbReference>
<gene>
    <name evidence="7" type="ORF">SVUK_LOCUS10612</name>
</gene>
<dbReference type="AlphaFoldDB" id="A0A3P7JC56"/>
<dbReference type="GO" id="GO:0016020">
    <property type="term" value="C:membrane"/>
    <property type="evidence" value="ECO:0007669"/>
    <property type="project" value="UniProtKB-SubCell"/>
</dbReference>
<evidence type="ECO:0000256" key="6">
    <source>
        <dbReference type="SAM" id="Phobius"/>
    </source>
</evidence>
<evidence type="ECO:0000313" key="8">
    <source>
        <dbReference type="Proteomes" id="UP000270094"/>
    </source>
</evidence>
<dbReference type="EMBL" id="UYYB01095586">
    <property type="protein sequence ID" value="VDM75614.1"/>
    <property type="molecule type" value="Genomic_DNA"/>
</dbReference>
<evidence type="ECO:0000313" key="7">
    <source>
        <dbReference type="EMBL" id="VDM75614.1"/>
    </source>
</evidence>
<dbReference type="InterPro" id="IPR002549">
    <property type="entry name" value="AI-2E-like"/>
</dbReference>
<keyword evidence="8" id="KW-1185">Reference proteome</keyword>
<protein>
    <submittedName>
        <fullName evidence="7">Uncharacterized protein</fullName>
    </submittedName>
</protein>
<organism evidence="7 8">
    <name type="scientific">Strongylus vulgaris</name>
    <name type="common">Blood worm</name>
    <dbReference type="NCBI Taxonomy" id="40348"/>
    <lineage>
        <taxon>Eukaryota</taxon>
        <taxon>Metazoa</taxon>
        <taxon>Ecdysozoa</taxon>
        <taxon>Nematoda</taxon>
        <taxon>Chromadorea</taxon>
        <taxon>Rhabditida</taxon>
        <taxon>Rhabditina</taxon>
        <taxon>Rhabditomorpha</taxon>
        <taxon>Strongyloidea</taxon>
        <taxon>Strongylidae</taxon>
        <taxon>Strongylus</taxon>
    </lineage>
</organism>
<reference evidence="7 8" key="1">
    <citation type="submission" date="2018-11" db="EMBL/GenBank/DDBJ databases">
        <authorList>
            <consortium name="Pathogen Informatics"/>
        </authorList>
    </citation>
    <scope>NUCLEOTIDE SEQUENCE [LARGE SCALE GENOMIC DNA]</scope>
</reference>
<dbReference type="PANTHER" id="PTHR21716:SF4">
    <property type="entry name" value="TRANSMEMBRANE PROTEIN 245"/>
    <property type="match status" value="1"/>
</dbReference>
<evidence type="ECO:0000256" key="5">
    <source>
        <dbReference type="ARBA" id="ARBA00023136"/>
    </source>
</evidence>
<evidence type="ECO:0000256" key="4">
    <source>
        <dbReference type="ARBA" id="ARBA00022989"/>
    </source>
</evidence>
<dbReference type="OrthoDB" id="5970161at2759"/>
<comment type="subcellular location">
    <subcellularLocation>
        <location evidence="1">Membrane</location>
        <topology evidence="1">Multi-pass membrane protein</topology>
    </subcellularLocation>
</comment>
<dbReference type="PANTHER" id="PTHR21716">
    <property type="entry name" value="TRANSMEMBRANE PROTEIN"/>
    <property type="match status" value="1"/>
</dbReference>
<evidence type="ECO:0000256" key="2">
    <source>
        <dbReference type="ARBA" id="ARBA00009773"/>
    </source>
</evidence>